<keyword evidence="3" id="KW-1185">Reference proteome</keyword>
<gene>
    <name evidence="2" type="ORF">AWB77_06824</name>
</gene>
<name>A0A158E9P0_9BURK</name>
<dbReference type="OrthoDB" id="9134102at2"/>
<dbReference type="RefSeq" id="WP_061138775.1">
    <property type="nucleotide sequence ID" value="NZ_FCNX02000033.1"/>
</dbReference>
<organism evidence="2 3">
    <name type="scientific">Caballeronia fortuita</name>
    <dbReference type="NCBI Taxonomy" id="1777138"/>
    <lineage>
        <taxon>Bacteria</taxon>
        <taxon>Pseudomonadati</taxon>
        <taxon>Pseudomonadota</taxon>
        <taxon>Betaproteobacteria</taxon>
        <taxon>Burkholderiales</taxon>
        <taxon>Burkholderiaceae</taxon>
        <taxon>Caballeronia</taxon>
    </lineage>
</organism>
<dbReference type="Proteomes" id="UP000054903">
    <property type="component" value="Unassembled WGS sequence"/>
</dbReference>
<feature type="compositionally biased region" description="Basic and acidic residues" evidence="1">
    <location>
        <begin position="395"/>
        <end position="408"/>
    </location>
</feature>
<evidence type="ECO:0000313" key="2">
    <source>
        <dbReference type="EMBL" id="SAL03589.1"/>
    </source>
</evidence>
<reference evidence="2" key="1">
    <citation type="submission" date="2016-01" db="EMBL/GenBank/DDBJ databases">
        <authorList>
            <person name="Peeters C."/>
        </authorList>
    </citation>
    <scope>NUCLEOTIDE SEQUENCE</scope>
    <source>
        <strain evidence="2">LMG 29320</strain>
    </source>
</reference>
<comment type="caution">
    <text evidence="2">The sequence shown here is derived from an EMBL/GenBank/DDBJ whole genome shotgun (WGS) entry which is preliminary data.</text>
</comment>
<evidence type="ECO:0008006" key="4">
    <source>
        <dbReference type="Google" id="ProtNLM"/>
    </source>
</evidence>
<protein>
    <recommendedName>
        <fullName evidence="4">Competence protein CoiA-like family protein</fullName>
    </recommendedName>
</protein>
<sequence>MADQKEAEYRVRTRRSTTAGRKSDIVMAWGRDRETGRPRHILELTPAENGNDCSCDCAGCGLPLQAVNAGRIEYRLRPHFRHAAGVERNTCLIAAARAAILLSLPEDGYVTLPGHRRDAQIVGISGRVYDGWSEVPPELAKISSTTIVDEITAVVRLDDDREFRVKLVATRKNTTPDGGPIIEVVVSDPALSALSPDELRERMRLELRNANWCGHWKEDECAAAAEKDAIARAVDAIDYGSASTESALHKATKEILQQECSLVVPALRRSDGLQVRPHASLALKNVCLERPLGTIRPDVMARTVEQPGWPAEDLLVEVTVTNGIGWEREARIRARNVAALEIDLSRLAGRLNMKQFRDLIAGELVGKRWVYHPALDASEKLLKEAEAERRRKALDALRDAEPGARRPGDLSSAPTARLSLRNPHPSRKSTEKLGLEEGTYITVPDLRTRTPVVRGLNERHVIRRACDLRIKSVTTAASSDEDRPALRLETFATENWPAGTMFVELASRERERDPNRRKRVQERGHPTLVILVSAVDLAMSDESRLKDLVFSERASREWAFHPAIEEFMRRFEKVTHFQRQGFGEVDQRRDQ</sequence>
<feature type="region of interest" description="Disordered" evidence="1">
    <location>
        <begin position="395"/>
        <end position="433"/>
    </location>
</feature>
<evidence type="ECO:0000256" key="1">
    <source>
        <dbReference type="SAM" id="MobiDB-lite"/>
    </source>
</evidence>
<evidence type="ECO:0000313" key="3">
    <source>
        <dbReference type="Proteomes" id="UP000054903"/>
    </source>
</evidence>
<dbReference type="AlphaFoldDB" id="A0A158E9P0"/>
<dbReference type="STRING" id="1777138.AWB77_06824"/>
<dbReference type="EMBL" id="FCNX02000033">
    <property type="protein sequence ID" value="SAL03589.1"/>
    <property type="molecule type" value="Genomic_DNA"/>
</dbReference>
<accession>A0A158E9P0</accession>
<proteinExistence type="predicted"/>